<dbReference type="Pfam" id="PF07202">
    <property type="entry name" value="Tcp10_C"/>
    <property type="match status" value="1"/>
</dbReference>
<protein>
    <recommendedName>
        <fullName evidence="3">Centromere protein J C-terminal domain-containing protein</fullName>
    </recommendedName>
</protein>
<evidence type="ECO:0000259" key="3">
    <source>
        <dbReference type="Pfam" id="PF07202"/>
    </source>
</evidence>
<keyword evidence="5" id="KW-1185">Reference proteome</keyword>
<evidence type="ECO:0000256" key="2">
    <source>
        <dbReference type="SAM" id="MobiDB-lite"/>
    </source>
</evidence>
<evidence type="ECO:0000313" key="5">
    <source>
        <dbReference type="Proteomes" id="UP000694415"/>
    </source>
</evidence>
<evidence type="ECO:0000313" key="4">
    <source>
        <dbReference type="Ensembl" id="ENSMSIP00000005377.1"/>
    </source>
</evidence>
<comment type="similarity">
    <text evidence="1">Belongs to the TCP10 family.</text>
</comment>
<accession>A0A8C6GG19</accession>
<proteinExistence type="inferred from homology"/>
<dbReference type="Ensembl" id="ENSMSIT00000006796.1">
    <property type="protein sequence ID" value="ENSMSIP00000005377.1"/>
    <property type="gene ID" value="ENSMSIG00000004882.1"/>
</dbReference>
<dbReference type="InterPro" id="IPR047002">
    <property type="entry name" value="Tcp10_C_sf"/>
</dbReference>
<name>A0A8C6GG19_MUSSI</name>
<dbReference type="PANTHER" id="PTHR10331:SF25">
    <property type="entry name" value="T-COMPLEX PROTEIN 10A-RELATED"/>
    <property type="match status" value="1"/>
</dbReference>
<sequence>MGGGFSTLHQLLETREQSRVLLVEPEKCLRHLRADMAVHTTWSLLVAMTCWFCDSACTQVIHMSSKFLQRRFGRMSPEPLSDSTFLDTESLADIWSSNPETSDGELLLHAQASRAIPCFSPNALWVQNIPTKSRAPKEIQQTSDTTKTDETKEKRHPNGKVERMLSNGRTIITFPNGTRKEISADKKTTLIRFFNGDMKKIKSDQKVVRAVDMHVFFQNQRLPSD</sequence>
<dbReference type="Gene3D" id="2.60.450.20">
    <property type="match status" value="1"/>
</dbReference>
<reference evidence="4" key="1">
    <citation type="submission" date="2025-08" db="UniProtKB">
        <authorList>
            <consortium name="Ensembl"/>
        </authorList>
    </citation>
    <scope>IDENTIFICATION</scope>
</reference>
<dbReference type="GeneTree" id="ENSGT00530000063927"/>
<dbReference type="Proteomes" id="UP000694415">
    <property type="component" value="Unplaced"/>
</dbReference>
<evidence type="ECO:0000256" key="1">
    <source>
        <dbReference type="ARBA" id="ARBA00005627"/>
    </source>
</evidence>
<dbReference type="InterPro" id="IPR009852">
    <property type="entry name" value="CENPJ_C_dom"/>
</dbReference>
<feature type="domain" description="Centromere protein J C-terminal" evidence="3">
    <location>
        <begin position="148"/>
        <end position="182"/>
    </location>
</feature>
<feature type="region of interest" description="Disordered" evidence="2">
    <location>
        <begin position="130"/>
        <end position="157"/>
    </location>
</feature>
<reference evidence="4" key="2">
    <citation type="submission" date="2025-09" db="UniProtKB">
        <authorList>
            <consortium name="Ensembl"/>
        </authorList>
    </citation>
    <scope>IDENTIFICATION</scope>
</reference>
<dbReference type="AlphaFoldDB" id="A0A8C6GG19"/>
<dbReference type="PANTHER" id="PTHR10331">
    <property type="entry name" value="T COMPLEX PROTEIN 10"/>
    <property type="match status" value="1"/>
</dbReference>
<dbReference type="InterPro" id="IPR026581">
    <property type="entry name" value="TCP10L/CENPJ"/>
</dbReference>
<organism evidence="4 5">
    <name type="scientific">Mus spicilegus</name>
    <name type="common">Mound-building mouse</name>
    <dbReference type="NCBI Taxonomy" id="10103"/>
    <lineage>
        <taxon>Eukaryota</taxon>
        <taxon>Metazoa</taxon>
        <taxon>Chordata</taxon>
        <taxon>Craniata</taxon>
        <taxon>Vertebrata</taxon>
        <taxon>Euteleostomi</taxon>
        <taxon>Mammalia</taxon>
        <taxon>Eutheria</taxon>
        <taxon>Euarchontoglires</taxon>
        <taxon>Glires</taxon>
        <taxon>Rodentia</taxon>
        <taxon>Myomorpha</taxon>
        <taxon>Muroidea</taxon>
        <taxon>Muridae</taxon>
        <taxon>Murinae</taxon>
        <taxon>Mus</taxon>
        <taxon>Mus</taxon>
    </lineage>
</organism>